<gene>
    <name evidence="2" type="ORF">SA87_01045</name>
</gene>
<dbReference type="STRING" id="1484.SA87_01045"/>
<dbReference type="AlphaFoldDB" id="A0A132MH90"/>
<feature type="transmembrane region" description="Helical" evidence="1">
    <location>
        <begin position="42"/>
        <end position="60"/>
    </location>
</feature>
<evidence type="ECO:0000313" key="2">
    <source>
        <dbReference type="EMBL" id="OAR04081.1"/>
    </source>
</evidence>
<dbReference type="Proteomes" id="UP000243024">
    <property type="component" value="Unassembled WGS sequence"/>
</dbReference>
<evidence type="ECO:0000256" key="1">
    <source>
        <dbReference type="SAM" id="Phobius"/>
    </source>
</evidence>
<keyword evidence="3" id="KW-1185">Reference proteome</keyword>
<keyword evidence="1" id="KW-0812">Transmembrane</keyword>
<evidence type="ECO:0000313" key="3">
    <source>
        <dbReference type="Proteomes" id="UP000243024"/>
    </source>
</evidence>
<keyword evidence="1" id="KW-0472">Membrane</keyword>
<accession>A0A132MH90</accession>
<protein>
    <submittedName>
        <fullName evidence="2">Uncharacterized protein</fullName>
    </submittedName>
</protein>
<comment type="caution">
    <text evidence="2">The sequence shown here is derived from an EMBL/GenBank/DDBJ whole genome shotgun (WGS) entry which is preliminary data.</text>
</comment>
<name>A0A132MH90_HYDSH</name>
<dbReference type="EMBL" id="JXBB01000024">
    <property type="protein sequence ID" value="OAR04081.1"/>
    <property type="molecule type" value="Genomic_DNA"/>
</dbReference>
<sequence>MLEKVNHAALAFYAKAQAKAYSAVERLKERAKEDRGAEAIEWIAMLLVIGFVVTVIFQWMQDSGQEKTKGFLDNVVDVLSHIAGFLLKKG</sequence>
<organism evidence="2 3">
    <name type="scientific">Hydrogenibacillus schlegelii</name>
    <name type="common">Bacillus schlegelii</name>
    <dbReference type="NCBI Taxonomy" id="1484"/>
    <lineage>
        <taxon>Bacteria</taxon>
        <taxon>Bacillati</taxon>
        <taxon>Bacillota</taxon>
        <taxon>Bacilli</taxon>
        <taxon>Bacillales</taxon>
        <taxon>Bacillales Family X. Incertae Sedis</taxon>
        <taxon>Hydrogenibacillus</taxon>
    </lineage>
</organism>
<keyword evidence="1" id="KW-1133">Transmembrane helix</keyword>
<dbReference type="RefSeq" id="WP_066201768.1">
    <property type="nucleotide sequence ID" value="NZ_CBCSAS010000027.1"/>
</dbReference>
<reference evidence="2 3" key="1">
    <citation type="submission" date="2015-09" db="EMBL/GenBank/DDBJ databases">
        <title>Draft genome sequence of Hydrogenibacillus schlegelii DSM 2000.</title>
        <authorList>
            <person name="Hemp J."/>
        </authorList>
    </citation>
    <scope>NUCLEOTIDE SEQUENCE [LARGE SCALE GENOMIC DNA]</scope>
    <source>
        <strain evidence="2 3">MA 48</strain>
    </source>
</reference>
<proteinExistence type="predicted"/>